<protein>
    <submittedName>
        <fullName evidence="1">Uncharacterized protein</fullName>
    </submittedName>
</protein>
<sequence>MGGIEGQECRMTAEQHDFTLMVFQKTKVLQQIRFSNTTLQKNVSII</sequence>
<reference evidence="1 2" key="1">
    <citation type="submission" date="2020-02" db="EMBL/GenBank/DDBJ databases">
        <title>Newly sequenced genome of strain CSTR1 showed variability in Candidatus Kuenenia stuttgartiensis genomes.</title>
        <authorList>
            <person name="Ding C."/>
            <person name="Adrian L."/>
        </authorList>
    </citation>
    <scope>NUCLEOTIDE SEQUENCE [LARGE SCALE GENOMIC DNA]</scope>
    <source>
        <strain evidence="1 2">CSTR1</strain>
    </source>
</reference>
<proteinExistence type="predicted"/>
<dbReference type="Proteomes" id="UP000501926">
    <property type="component" value="Chromosome"/>
</dbReference>
<gene>
    <name evidence="1" type="ORF">KsCSTR_38580</name>
</gene>
<evidence type="ECO:0000313" key="2">
    <source>
        <dbReference type="Proteomes" id="UP000501926"/>
    </source>
</evidence>
<accession>A0A6G7GVJ6</accession>
<organism evidence="1 2">
    <name type="scientific">Kuenenia stuttgartiensis</name>
    <dbReference type="NCBI Taxonomy" id="174633"/>
    <lineage>
        <taxon>Bacteria</taxon>
        <taxon>Pseudomonadati</taxon>
        <taxon>Planctomycetota</taxon>
        <taxon>Candidatus Brocadiia</taxon>
        <taxon>Candidatus Brocadiales</taxon>
        <taxon>Candidatus Brocadiaceae</taxon>
        <taxon>Candidatus Kuenenia</taxon>
    </lineage>
</organism>
<dbReference type="AlphaFoldDB" id="A0A6G7GVJ6"/>
<dbReference type="EMBL" id="CP049055">
    <property type="protein sequence ID" value="QII13237.1"/>
    <property type="molecule type" value="Genomic_DNA"/>
</dbReference>
<name>A0A6G7GVJ6_KUEST</name>
<evidence type="ECO:0000313" key="1">
    <source>
        <dbReference type="EMBL" id="QII13237.1"/>
    </source>
</evidence>